<evidence type="ECO:0000313" key="2">
    <source>
        <dbReference type="EMBL" id="OWK35719.1"/>
    </source>
</evidence>
<evidence type="ECO:0000256" key="1">
    <source>
        <dbReference type="SAM" id="MobiDB-lite"/>
    </source>
</evidence>
<feature type="region of interest" description="Disordered" evidence="1">
    <location>
        <begin position="76"/>
        <end position="124"/>
    </location>
</feature>
<evidence type="ECO:0000313" key="3">
    <source>
        <dbReference type="Proteomes" id="UP000214646"/>
    </source>
</evidence>
<organism evidence="2 3">
    <name type="scientific">Fimbriiglobus ruber</name>
    <dbReference type="NCBI Taxonomy" id="1908690"/>
    <lineage>
        <taxon>Bacteria</taxon>
        <taxon>Pseudomonadati</taxon>
        <taxon>Planctomycetota</taxon>
        <taxon>Planctomycetia</taxon>
        <taxon>Gemmatales</taxon>
        <taxon>Gemmataceae</taxon>
        <taxon>Fimbriiglobus</taxon>
    </lineage>
</organism>
<reference evidence="3" key="1">
    <citation type="submission" date="2017-06" db="EMBL/GenBank/DDBJ databases">
        <title>Genome analysis of Fimbriiglobus ruber SP5, the first member of the order Planctomycetales with confirmed chitinolytic capability.</title>
        <authorList>
            <person name="Ravin N.V."/>
            <person name="Rakitin A.L."/>
            <person name="Ivanova A.A."/>
            <person name="Beletsky A.V."/>
            <person name="Kulichevskaya I.S."/>
            <person name="Mardanov A.V."/>
            <person name="Dedysh S.N."/>
        </authorList>
    </citation>
    <scope>NUCLEOTIDE SEQUENCE [LARGE SCALE GENOMIC DNA]</scope>
    <source>
        <strain evidence="3">SP5</strain>
    </source>
</reference>
<gene>
    <name evidence="2" type="ORF">FRUB_08282</name>
</gene>
<proteinExistence type="predicted"/>
<name>A0A225DEY9_9BACT</name>
<protein>
    <submittedName>
        <fullName evidence="2">Uncharacterized protein</fullName>
    </submittedName>
</protein>
<dbReference type="Proteomes" id="UP000214646">
    <property type="component" value="Unassembled WGS sequence"/>
</dbReference>
<accession>A0A225DEY9</accession>
<keyword evidence="3" id="KW-1185">Reference proteome</keyword>
<feature type="region of interest" description="Disordered" evidence="1">
    <location>
        <begin position="167"/>
        <end position="187"/>
    </location>
</feature>
<dbReference type="EMBL" id="NIDE01000017">
    <property type="protein sequence ID" value="OWK35719.1"/>
    <property type="molecule type" value="Genomic_DNA"/>
</dbReference>
<sequence length="418" mass="44699">MYAGGTTPSFRQAHEALAHLANLPVSIKQVERVVHAIGGERCAEREAAVRAYQELPLAARKAAPVGVPAPEAVVVQTDGGRLQIRDPRAGPRAPDAGRPEAAGSDDETPEAPGGDNDPGRTNHWREDKVGYLGVIPTPQPTADPCPLIPGHFVDAVRVSKLAAEIKGPSGATTGEPPPASSADVAAAPTDPRYEAPELARRSVVATRSPAGAFGAPLSQAAWARGFYAATRRAFVADGSSTNWGIWCRYFASFLPILDFIHALTSVYQAAMAGRSVADGWADYETWIGQVWAGQIDAVITAVKVRQTTLGPKAPDELDTRPRSKVAETVGDLENQKARRNDPAYRAAGLPITSCHVESTIKQINQRVKGTETFWTEAGAEAILQIRADLLSETEPLAAFWDRRQENQTGERIQKSLAA</sequence>
<comment type="caution">
    <text evidence="2">The sequence shown here is derived from an EMBL/GenBank/DDBJ whole genome shotgun (WGS) entry which is preliminary data.</text>
</comment>
<dbReference type="AlphaFoldDB" id="A0A225DEY9"/>